<evidence type="ECO:0000313" key="2">
    <source>
        <dbReference type="EMBL" id="TYA12587.1"/>
    </source>
</evidence>
<feature type="transmembrane region" description="Helical" evidence="1">
    <location>
        <begin position="6"/>
        <end position="24"/>
    </location>
</feature>
<dbReference type="NCBIfam" id="NF010182">
    <property type="entry name" value="PRK13661.1"/>
    <property type="match status" value="1"/>
</dbReference>
<keyword evidence="1" id="KW-0812">Transmembrane</keyword>
<dbReference type="Pfam" id="PF07155">
    <property type="entry name" value="ECF-ribofla_trS"/>
    <property type="match status" value="1"/>
</dbReference>
<dbReference type="AlphaFoldDB" id="A0A5D0CUQ9"/>
<keyword evidence="3" id="KW-1185">Reference proteome</keyword>
<proteinExistence type="predicted"/>
<protein>
    <submittedName>
        <fullName evidence="2">ECF-type riboflavin transporter substrate-binding protein</fullName>
    </submittedName>
</protein>
<dbReference type="Proteomes" id="UP000325218">
    <property type="component" value="Unassembled WGS sequence"/>
</dbReference>
<keyword evidence="1" id="KW-0472">Membrane</keyword>
<evidence type="ECO:0000256" key="1">
    <source>
        <dbReference type="SAM" id="Phobius"/>
    </source>
</evidence>
<accession>A0A5D0CUQ9</accession>
<evidence type="ECO:0000313" key="3">
    <source>
        <dbReference type="Proteomes" id="UP000325218"/>
    </source>
</evidence>
<dbReference type="InterPro" id="IPR009825">
    <property type="entry name" value="ECF_substrate-spec-like"/>
</dbReference>
<dbReference type="OrthoDB" id="4550662at2"/>
<feature type="transmembrane region" description="Helical" evidence="1">
    <location>
        <begin position="31"/>
        <end position="56"/>
    </location>
</feature>
<sequence>MAAGTAIGAVMYGLTSWIGIPIVPDTDLRPAIALLAIFGAIFGPFSGLIAGFTGHVINDLIFASEVSWGWALASGITGACMGLVYFARDFDPEAGRIRKGHMLILLIFGVIGIFGALAFTGWFDIYVMKFPDEIAITQVISAGIANVFVFIVLGLPAVWAYGNRHKSAAF</sequence>
<gene>
    <name evidence="2" type="ORF">FRY98_14460</name>
</gene>
<feature type="transmembrane region" description="Helical" evidence="1">
    <location>
        <begin position="100"/>
        <end position="123"/>
    </location>
</feature>
<feature type="transmembrane region" description="Helical" evidence="1">
    <location>
        <begin position="135"/>
        <end position="161"/>
    </location>
</feature>
<dbReference type="GO" id="GO:0016020">
    <property type="term" value="C:membrane"/>
    <property type="evidence" value="ECO:0007669"/>
    <property type="project" value="InterPro"/>
</dbReference>
<reference evidence="2 3" key="1">
    <citation type="submission" date="2019-08" db="EMBL/GenBank/DDBJ databases">
        <title>Genome sequencing of Paenibacillus faecis DSM 23593(T).</title>
        <authorList>
            <person name="Kook J.-K."/>
            <person name="Park S.-N."/>
            <person name="Lim Y.K."/>
        </authorList>
    </citation>
    <scope>NUCLEOTIDE SEQUENCE [LARGE SCALE GENOMIC DNA]</scope>
    <source>
        <strain evidence="2 3">DSM 23593</strain>
    </source>
</reference>
<name>A0A5D0CUQ9_9BACL</name>
<comment type="caution">
    <text evidence="2">The sequence shown here is derived from an EMBL/GenBank/DDBJ whole genome shotgun (WGS) entry which is preliminary data.</text>
</comment>
<dbReference type="Gene3D" id="1.10.1760.20">
    <property type="match status" value="1"/>
</dbReference>
<feature type="transmembrane region" description="Helical" evidence="1">
    <location>
        <begin position="68"/>
        <end position="88"/>
    </location>
</feature>
<keyword evidence="1" id="KW-1133">Transmembrane helix</keyword>
<dbReference type="EMBL" id="VSDO01000003">
    <property type="protein sequence ID" value="TYA12587.1"/>
    <property type="molecule type" value="Genomic_DNA"/>
</dbReference>
<organism evidence="2 3">
    <name type="scientific">Paenibacillus faecis</name>
    <dbReference type="NCBI Taxonomy" id="862114"/>
    <lineage>
        <taxon>Bacteria</taxon>
        <taxon>Bacillati</taxon>
        <taxon>Bacillota</taxon>
        <taxon>Bacilli</taxon>
        <taxon>Bacillales</taxon>
        <taxon>Paenibacillaceae</taxon>
        <taxon>Paenibacillus</taxon>
    </lineage>
</organism>